<name>A0A849C7Z2_9NOCA</name>
<accession>A0A849C7Z2</accession>
<evidence type="ECO:0000256" key="1">
    <source>
        <dbReference type="SAM" id="MobiDB-lite"/>
    </source>
</evidence>
<keyword evidence="2" id="KW-0732">Signal</keyword>
<gene>
    <name evidence="3" type="ORF">HLB23_14190</name>
</gene>
<dbReference type="EMBL" id="JABELX010000004">
    <property type="protein sequence ID" value="NNH70999.1"/>
    <property type="molecule type" value="Genomic_DNA"/>
</dbReference>
<feature type="signal peptide" evidence="2">
    <location>
        <begin position="1"/>
        <end position="25"/>
    </location>
</feature>
<feature type="chain" id="PRO_5032749955" description="Secreted protein" evidence="2">
    <location>
        <begin position="26"/>
        <end position="105"/>
    </location>
</feature>
<comment type="caution">
    <text evidence="3">The sequence shown here is derived from an EMBL/GenBank/DDBJ whole genome shotgun (WGS) entry which is preliminary data.</text>
</comment>
<keyword evidence="4" id="KW-1185">Reference proteome</keyword>
<protein>
    <recommendedName>
        <fullName evidence="5">Secreted protein</fullName>
    </recommendedName>
</protein>
<dbReference type="Proteomes" id="UP000586827">
    <property type="component" value="Unassembled WGS sequence"/>
</dbReference>
<dbReference type="AlphaFoldDB" id="A0A849C7Z2"/>
<sequence>MKRTIIAAAAAAVLASFGLAGQASAQTYGPFESSEECVEAYDWVQTNPDGGGSGESQPSEEEFDSLGDGNKELAPNGYTEYWSEEPDSMVTVCYLGDDGYWYFTV</sequence>
<evidence type="ECO:0000313" key="4">
    <source>
        <dbReference type="Proteomes" id="UP000586827"/>
    </source>
</evidence>
<organism evidence="3 4">
    <name type="scientific">Nocardia uniformis</name>
    <dbReference type="NCBI Taxonomy" id="53432"/>
    <lineage>
        <taxon>Bacteria</taxon>
        <taxon>Bacillati</taxon>
        <taxon>Actinomycetota</taxon>
        <taxon>Actinomycetes</taxon>
        <taxon>Mycobacteriales</taxon>
        <taxon>Nocardiaceae</taxon>
        <taxon>Nocardia</taxon>
    </lineage>
</organism>
<reference evidence="3 4" key="1">
    <citation type="submission" date="2020-05" db="EMBL/GenBank/DDBJ databases">
        <title>MicrobeNet Type strains.</title>
        <authorList>
            <person name="Nicholson A.C."/>
        </authorList>
    </citation>
    <scope>NUCLEOTIDE SEQUENCE [LARGE SCALE GENOMIC DNA]</scope>
    <source>
        <strain evidence="3 4">JCM 3224</strain>
    </source>
</reference>
<proteinExistence type="predicted"/>
<evidence type="ECO:0008006" key="5">
    <source>
        <dbReference type="Google" id="ProtNLM"/>
    </source>
</evidence>
<evidence type="ECO:0000256" key="2">
    <source>
        <dbReference type="SAM" id="SignalP"/>
    </source>
</evidence>
<evidence type="ECO:0000313" key="3">
    <source>
        <dbReference type="EMBL" id="NNH70999.1"/>
    </source>
</evidence>
<feature type="region of interest" description="Disordered" evidence="1">
    <location>
        <begin position="44"/>
        <end position="79"/>
    </location>
</feature>
<dbReference type="RefSeq" id="WP_067523154.1">
    <property type="nucleotide sequence ID" value="NZ_JABELX010000004.1"/>
</dbReference>